<dbReference type="AlphaFoldDB" id="A0A1W0E772"/>
<feature type="transmembrane region" description="Helical" evidence="6">
    <location>
        <begin position="12"/>
        <end position="32"/>
    </location>
</feature>
<dbReference type="PANTHER" id="PTHR22950">
    <property type="entry name" value="AMINO ACID TRANSPORTER"/>
    <property type="match status" value="1"/>
</dbReference>
<comment type="subcellular location">
    <subcellularLocation>
        <location evidence="1">Membrane</location>
        <topology evidence="1">Multi-pass membrane protein</topology>
    </subcellularLocation>
</comment>
<protein>
    <submittedName>
        <fullName evidence="8">AVT6</fullName>
    </submittedName>
</protein>
<gene>
    <name evidence="8" type="primary">AVT6</name>
    <name evidence="8" type="ORF">EHP00_328</name>
</gene>
<evidence type="ECO:0000256" key="1">
    <source>
        <dbReference type="ARBA" id="ARBA00004141"/>
    </source>
</evidence>
<keyword evidence="5 6" id="KW-0472">Membrane</keyword>
<evidence type="ECO:0000256" key="4">
    <source>
        <dbReference type="ARBA" id="ARBA00022989"/>
    </source>
</evidence>
<dbReference type="GO" id="GO:0016020">
    <property type="term" value="C:membrane"/>
    <property type="evidence" value="ECO:0007669"/>
    <property type="project" value="UniProtKB-SubCell"/>
</dbReference>
<organism evidence="8 9">
    <name type="scientific">Ecytonucleospora hepatopenaei</name>
    <dbReference type="NCBI Taxonomy" id="646526"/>
    <lineage>
        <taxon>Eukaryota</taxon>
        <taxon>Fungi</taxon>
        <taxon>Fungi incertae sedis</taxon>
        <taxon>Microsporidia</taxon>
        <taxon>Enterocytozoonidae</taxon>
        <taxon>Ecytonucleospora</taxon>
    </lineage>
</organism>
<feature type="transmembrane region" description="Helical" evidence="6">
    <location>
        <begin position="292"/>
        <end position="314"/>
    </location>
</feature>
<dbReference type="InterPro" id="IPR013057">
    <property type="entry name" value="AA_transpt_TM"/>
</dbReference>
<sequence>MSLYIFPLFKISIDVVIVFKCLFVSLSYFTLICETIKSILSENDFYKKTSFALGLRAITNYIFTFVYLVTLPFICVEKLGALKKTSFLGFAGVLLLLSIGFYYACDSTEKIRKIQFFTKGNVFRNLNAFVFSFTCHQNIVDVQNENALLSVRSLICNIGAVYACTTLIYVCFGISNYYAFRDKNIDSTIFYTWTPGKIKTTALIIYVIFLCVTIPLHVNPIKMQVSEIFGFKNIWHKRFLGIFVSFIMFILAILEIANYKFASKLVSQTFSAILVFVLPCCYYLFWKGEKRIVFYVMSAFCAICGMLCFIKTILDFTIWK</sequence>
<feature type="transmembrane region" description="Helical" evidence="6">
    <location>
        <begin position="265"/>
        <end position="285"/>
    </location>
</feature>
<comment type="similarity">
    <text evidence="2">Belongs to the amino acid/polyamine transporter 2 family.</text>
</comment>
<evidence type="ECO:0000256" key="3">
    <source>
        <dbReference type="ARBA" id="ARBA00022692"/>
    </source>
</evidence>
<dbReference type="VEuPathDB" id="MicrosporidiaDB:EHP00_328"/>
<feature type="domain" description="Amino acid transporter transmembrane" evidence="7">
    <location>
        <begin position="10"/>
        <end position="313"/>
    </location>
</feature>
<evidence type="ECO:0000256" key="5">
    <source>
        <dbReference type="ARBA" id="ARBA00023136"/>
    </source>
</evidence>
<name>A0A1W0E772_9MICR</name>
<proteinExistence type="inferred from homology"/>
<evidence type="ECO:0000313" key="8">
    <source>
        <dbReference type="EMBL" id="OQS55078.1"/>
    </source>
</evidence>
<comment type="caution">
    <text evidence="8">The sequence shown here is derived from an EMBL/GenBank/DDBJ whole genome shotgun (WGS) entry which is preliminary data.</text>
</comment>
<feature type="transmembrane region" description="Helical" evidence="6">
    <location>
        <begin position="239"/>
        <end position="259"/>
    </location>
</feature>
<dbReference type="EMBL" id="MNPJ01000014">
    <property type="protein sequence ID" value="OQS55078.1"/>
    <property type="molecule type" value="Genomic_DNA"/>
</dbReference>
<dbReference type="STRING" id="646526.A0A1W0E772"/>
<evidence type="ECO:0000259" key="7">
    <source>
        <dbReference type="Pfam" id="PF01490"/>
    </source>
</evidence>
<reference evidence="8 9" key="1">
    <citation type="journal article" date="2017" name="Environ. Microbiol.">
        <title>Decay of the glycolytic pathway and adaptation to intranuclear parasitism within Enterocytozoonidae microsporidia.</title>
        <authorList>
            <person name="Wiredu Boakye D."/>
            <person name="Jaroenlak P."/>
            <person name="Prachumwat A."/>
            <person name="Williams T.A."/>
            <person name="Bateman K.S."/>
            <person name="Itsathitphaisarn O."/>
            <person name="Sritunyalucksana K."/>
            <person name="Paszkiewicz K.H."/>
            <person name="Moore K.A."/>
            <person name="Stentiford G.D."/>
            <person name="Williams B.A."/>
        </authorList>
    </citation>
    <scope>NUCLEOTIDE SEQUENCE [LARGE SCALE GENOMIC DNA]</scope>
    <source>
        <strain evidence="8 9">TH1</strain>
    </source>
</reference>
<feature type="transmembrane region" description="Helical" evidence="6">
    <location>
        <begin position="86"/>
        <end position="105"/>
    </location>
</feature>
<feature type="transmembrane region" description="Helical" evidence="6">
    <location>
        <begin position="154"/>
        <end position="180"/>
    </location>
</feature>
<dbReference type="OrthoDB" id="438545at2759"/>
<evidence type="ECO:0000256" key="6">
    <source>
        <dbReference type="SAM" id="Phobius"/>
    </source>
</evidence>
<dbReference type="GO" id="GO:0015179">
    <property type="term" value="F:L-amino acid transmembrane transporter activity"/>
    <property type="evidence" value="ECO:0007669"/>
    <property type="project" value="TreeGrafter"/>
</dbReference>
<evidence type="ECO:0000313" key="9">
    <source>
        <dbReference type="Proteomes" id="UP000192758"/>
    </source>
</evidence>
<keyword evidence="4 6" id="KW-1133">Transmembrane helix</keyword>
<feature type="transmembrane region" description="Helical" evidence="6">
    <location>
        <begin position="200"/>
        <end position="218"/>
    </location>
</feature>
<accession>A0A1W0E772</accession>
<dbReference type="Proteomes" id="UP000192758">
    <property type="component" value="Unassembled WGS sequence"/>
</dbReference>
<feature type="transmembrane region" description="Helical" evidence="6">
    <location>
        <begin position="53"/>
        <end position="74"/>
    </location>
</feature>
<keyword evidence="3 6" id="KW-0812">Transmembrane</keyword>
<dbReference type="Pfam" id="PF01490">
    <property type="entry name" value="Aa_trans"/>
    <property type="match status" value="1"/>
</dbReference>
<keyword evidence="9" id="KW-1185">Reference proteome</keyword>
<evidence type="ECO:0000256" key="2">
    <source>
        <dbReference type="ARBA" id="ARBA00008066"/>
    </source>
</evidence>